<proteinExistence type="inferred from homology"/>
<sequence>MMFENAVADDLNQVNLADPVIHVRTDMDRFWNRVRSEQPVYLHPATDAGPEFWVVSRYNDALAVYQDAETFSSGSGNNLPSLHKPGGDPAAGKMVAATDAPRHSAMRRMMLKALTPRVREFVVDRVQARADDLITTALERGSFDFAKDVADHIPIGTICDLLGFPPEDHATLLDLSREALTPEEEGQTAEDVWLVRNELLVHCAELAEDRREDPRDDLMSVLVNTPIDGEPLTEDEVLVNCYGLILAGDHTSRLAMVGAVLNFAQRPEQWQALRNGRVSEAAAVEEILRWTTPVMHIARVATDDVTLGGQEVRKGDLVTVWNSSANRDEAVFDDPEAFDLGRTPNKHLSFGYGPHFCFGSYLGRAEVAAVLNTLCRTVDSFELAGDPKRLYSSFLQGYSSLPISCAPSHARAAR</sequence>
<evidence type="ECO:0000256" key="2">
    <source>
        <dbReference type="RuleBase" id="RU000461"/>
    </source>
</evidence>
<evidence type="ECO:0000313" key="4">
    <source>
        <dbReference type="Proteomes" id="UP001187346"/>
    </source>
</evidence>
<keyword evidence="2" id="KW-0479">Metal-binding</keyword>
<keyword evidence="2" id="KW-0503">Monooxygenase</keyword>
<dbReference type="InterPro" id="IPR001128">
    <property type="entry name" value="Cyt_P450"/>
</dbReference>
<accession>A0ABU4FFK3</accession>
<dbReference type="CDD" id="cd11033">
    <property type="entry name" value="CYP142-like"/>
    <property type="match status" value="1"/>
</dbReference>
<keyword evidence="2" id="KW-0560">Oxidoreductase</keyword>
<comment type="similarity">
    <text evidence="1 2">Belongs to the cytochrome P450 family.</text>
</comment>
<dbReference type="PANTHER" id="PTHR46696:SF4">
    <property type="entry name" value="BIOTIN BIOSYNTHESIS CYTOCHROME P450"/>
    <property type="match status" value="1"/>
</dbReference>
<dbReference type="PROSITE" id="PS00086">
    <property type="entry name" value="CYTOCHROME_P450"/>
    <property type="match status" value="1"/>
</dbReference>
<dbReference type="PRINTS" id="PR00359">
    <property type="entry name" value="BP450"/>
</dbReference>
<dbReference type="InterPro" id="IPR036396">
    <property type="entry name" value="Cyt_P450_sf"/>
</dbReference>
<dbReference type="InterPro" id="IPR017972">
    <property type="entry name" value="Cyt_P450_CS"/>
</dbReference>
<protein>
    <submittedName>
        <fullName evidence="3">Cytochrome P450</fullName>
    </submittedName>
</protein>
<evidence type="ECO:0000256" key="1">
    <source>
        <dbReference type="ARBA" id="ARBA00010617"/>
    </source>
</evidence>
<name>A0ABU4FFK3_9ACTN</name>
<keyword evidence="2" id="KW-0408">Iron</keyword>
<reference evidence="3 4" key="1">
    <citation type="submission" date="2023-10" db="EMBL/GenBank/DDBJ databases">
        <title>Characterization of rhizosphere-enriched actinobacteria from wheat plants lab-grown on chernevaya soil.</title>
        <authorList>
            <person name="Tikhonova E.N."/>
            <person name="Konopkin A."/>
            <person name="Kravchenko I.K."/>
        </authorList>
    </citation>
    <scope>NUCLEOTIDE SEQUENCE [LARGE SCALE GENOMIC DNA]</scope>
    <source>
        <strain evidence="3 4">RR29</strain>
    </source>
</reference>
<dbReference type="SUPFAM" id="SSF48264">
    <property type="entry name" value="Cytochrome P450"/>
    <property type="match status" value="1"/>
</dbReference>
<dbReference type="Gene3D" id="1.10.630.10">
    <property type="entry name" value="Cytochrome P450"/>
    <property type="match status" value="1"/>
</dbReference>
<gene>
    <name evidence="3" type="ORF">R5A26_25855</name>
</gene>
<organism evidence="3 4">
    <name type="scientific">Streptomyces prunicolor</name>
    <dbReference type="NCBI Taxonomy" id="67348"/>
    <lineage>
        <taxon>Bacteria</taxon>
        <taxon>Bacillati</taxon>
        <taxon>Actinomycetota</taxon>
        <taxon>Actinomycetes</taxon>
        <taxon>Kitasatosporales</taxon>
        <taxon>Streptomycetaceae</taxon>
        <taxon>Streptomyces</taxon>
    </lineage>
</organism>
<dbReference type="Proteomes" id="UP001187346">
    <property type="component" value="Unassembled WGS sequence"/>
</dbReference>
<keyword evidence="4" id="KW-1185">Reference proteome</keyword>
<dbReference type="RefSeq" id="WP_266880473.1">
    <property type="nucleotide sequence ID" value="NZ_JAPEMW010000003.1"/>
</dbReference>
<dbReference type="InterPro" id="IPR002397">
    <property type="entry name" value="Cyt_P450_B"/>
</dbReference>
<dbReference type="PANTHER" id="PTHR46696">
    <property type="entry name" value="P450, PUTATIVE (EUROFUNG)-RELATED"/>
    <property type="match status" value="1"/>
</dbReference>
<comment type="caution">
    <text evidence="3">The sequence shown here is derived from an EMBL/GenBank/DDBJ whole genome shotgun (WGS) entry which is preliminary data.</text>
</comment>
<evidence type="ECO:0000313" key="3">
    <source>
        <dbReference type="EMBL" id="MDV7219367.1"/>
    </source>
</evidence>
<keyword evidence="2" id="KW-0349">Heme</keyword>
<dbReference type="Pfam" id="PF00067">
    <property type="entry name" value="p450"/>
    <property type="match status" value="1"/>
</dbReference>
<dbReference type="EMBL" id="JAWMAJ010000092">
    <property type="protein sequence ID" value="MDV7219367.1"/>
    <property type="molecule type" value="Genomic_DNA"/>
</dbReference>